<feature type="transmembrane region" description="Helical" evidence="2">
    <location>
        <begin position="190"/>
        <end position="210"/>
    </location>
</feature>
<dbReference type="STRING" id="91928.A0A0D1YTP3"/>
<dbReference type="GeneID" id="27329978"/>
<feature type="transmembrane region" description="Helical" evidence="2">
    <location>
        <begin position="406"/>
        <end position="425"/>
    </location>
</feature>
<dbReference type="Pfam" id="PF01757">
    <property type="entry name" value="Acyl_transf_3"/>
    <property type="match status" value="1"/>
</dbReference>
<sequence>MSNTHEYRPLTDHARLADDYEEEGGGGGSAGEEHDLSEIDLEKLPEEARPKWYQDPIRRLSADWRTTTKWDVADLKTLLFLVLSYLVLVFPRFVHPGGLKRDKLHPTAYLDALRGWAAVSVARYHTFANRTWLFEQPVIRMILNGRAMVDIFFIISGYVLSYRMLKMVRNQQTGLLRALASSTFRRWWRLYISTGVASLVTAVMTFWGWCHPAPQQATFYLQMRDWFWDFGASSNPFGDIKGFWYGDVFRTHYLDQMWTIPVEFRGSMAVFWFLAAACYMATFGRRLFAWVVIGLCYWWGVIYVALFMYGMLIADYQFDRHPERLQKIRLPQQDQQDDLPLVSEKPQNKVYSKVLKIVGCLVLLIMGMFLMGQPPPYDGHYNRDWWPWGYFEDLIPWWYVPELGEHFWLGIGAALFVFALDNCRIFQIPFEWGFSQYLGDISFGVYAMHNTVNWVLYIPYVDPWQKQYFGTQSYWSGALGELFTALVIIWAADYFTRIDELVVKSGRWLESKTFIKWDD</sequence>
<evidence type="ECO:0000256" key="2">
    <source>
        <dbReference type="SAM" id="Phobius"/>
    </source>
</evidence>
<feature type="domain" description="Acyltransferase 3" evidence="3">
    <location>
        <begin position="108"/>
        <end position="491"/>
    </location>
</feature>
<accession>A0A0D1YTP3</accession>
<evidence type="ECO:0000259" key="3">
    <source>
        <dbReference type="Pfam" id="PF01757"/>
    </source>
</evidence>
<name>A0A0D1YTP3_9EURO</name>
<dbReference type="VEuPathDB" id="FungiDB:PV08_02895"/>
<feature type="compositionally biased region" description="Basic and acidic residues" evidence="1">
    <location>
        <begin position="1"/>
        <end position="18"/>
    </location>
</feature>
<keyword evidence="2" id="KW-1133">Transmembrane helix</keyword>
<dbReference type="Proteomes" id="UP000053328">
    <property type="component" value="Unassembled WGS sequence"/>
</dbReference>
<dbReference type="InterPro" id="IPR050879">
    <property type="entry name" value="Acyltransferase_3"/>
</dbReference>
<dbReference type="RefSeq" id="XP_016238822.1">
    <property type="nucleotide sequence ID" value="XM_016377252.1"/>
</dbReference>
<dbReference type="AlphaFoldDB" id="A0A0D1YTP3"/>
<proteinExistence type="predicted"/>
<dbReference type="PANTHER" id="PTHR23028:SF134">
    <property type="entry name" value="PUTATIVE (AFU_ORTHOLOGUE AFUA_4G08520)-RELATED"/>
    <property type="match status" value="1"/>
</dbReference>
<dbReference type="HOGENOM" id="CLU_005679_13_5_1"/>
<feature type="region of interest" description="Disordered" evidence="1">
    <location>
        <begin position="1"/>
        <end position="35"/>
    </location>
</feature>
<feature type="transmembrane region" description="Helical" evidence="2">
    <location>
        <begin position="354"/>
        <end position="372"/>
    </location>
</feature>
<reference evidence="4 5" key="1">
    <citation type="submission" date="2015-01" db="EMBL/GenBank/DDBJ databases">
        <title>The Genome Sequence of Exophiala spinifera CBS89968.</title>
        <authorList>
            <consortium name="The Broad Institute Genomics Platform"/>
            <person name="Cuomo C."/>
            <person name="de Hoog S."/>
            <person name="Gorbushina A."/>
            <person name="Stielow B."/>
            <person name="Teixiera M."/>
            <person name="Abouelleil A."/>
            <person name="Chapman S.B."/>
            <person name="Priest M."/>
            <person name="Young S.K."/>
            <person name="Wortman J."/>
            <person name="Nusbaum C."/>
            <person name="Birren B."/>
        </authorList>
    </citation>
    <scope>NUCLEOTIDE SEQUENCE [LARGE SCALE GENOMIC DNA]</scope>
    <source>
        <strain evidence="4 5">CBS 89968</strain>
    </source>
</reference>
<evidence type="ECO:0000256" key="1">
    <source>
        <dbReference type="SAM" id="MobiDB-lite"/>
    </source>
</evidence>
<protein>
    <recommendedName>
        <fullName evidence="3">Acyltransferase 3 domain-containing protein</fullName>
    </recommendedName>
</protein>
<organism evidence="4 5">
    <name type="scientific">Exophiala spinifera</name>
    <dbReference type="NCBI Taxonomy" id="91928"/>
    <lineage>
        <taxon>Eukaryota</taxon>
        <taxon>Fungi</taxon>
        <taxon>Dikarya</taxon>
        <taxon>Ascomycota</taxon>
        <taxon>Pezizomycotina</taxon>
        <taxon>Eurotiomycetes</taxon>
        <taxon>Chaetothyriomycetidae</taxon>
        <taxon>Chaetothyriales</taxon>
        <taxon>Herpotrichiellaceae</taxon>
        <taxon>Exophiala</taxon>
    </lineage>
</organism>
<keyword evidence="2" id="KW-0812">Transmembrane</keyword>
<dbReference type="PANTHER" id="PTHR23028">
    <property type="entry name" value="ACETYLTRANSFERASE"/>
    <property type="match status" value="1"/>
</dbReference>
<evidence type="ECO:0000313" key="5">
    <source>
        <dbReference type="Proteomes" id="UP000053328"/>
    </source>
</evidence>
<dbReference type="GO" id="GO:0016747">
    <property type="term" value="F:acyltransferase activity, transferring groups other than amino-acyl groups"/>
    <property type="evidence" value="ECO:0007669"/>
    <property type="project" value="InterPro"/>
</dbReference>
<keyword evidence="2" id="KW-0472">Membrane</keyword>
<feature type="transmembrane region" description="Helical" evidence="2">
    <location>
        <begin position="147"/>
        <end position="165"/>
    </location>
</feature>
<feature type="transmembrane region" description="Helical" evidence="2">
    <location>
        <begin position="473"/>
        <end position="495"/>
    </location>
</feature>
<gene>
    <name evidence="4" type="ORF">PV08_02895</name>
</gene>
<dbReference type="OrthoDB" id="5819582at2759"/>
<dbReference type="EMBL" id="KN847493">
    <property type="protein sequence ID" value="KIW18606.1"/>
    <property type="molecule type" value="Genomic_DNA"/>
</dbReference>
<keyword evidence="5" id="KW-1185">Reference proteome</keyword>
<feature type="transmembrane region" description="Helical" evidence="2">
    <location>
        <begin position="288"/>
        <end position="314"/>
    </location>
</feature>
<evidence type="ECO:0000313" key="4">
    <source>
        <dbReference type="EMBL" id="KIW18606.1"/>
    </source>
</evidence>
<dbReference type="InterPro" id="IPR002656">
    <property type="entry name" value="Acyl_transf_3_dom"/>
</dbReference>
<feature type="transmembrane region" description="Helical" evidence="2">
    <location>
        <begin position="77"/>
        <end position="94"/>
    </location>
</feature>